<keyword evidence="3" id="KW-1185">Reference proteome</keyword>
<dbReference type="RefSeq" id="WP_023064783.1">
    <property type="nucleotide sequence ID" value="NZ_AUZM01000006.1"/>
</dbReference>
<feature type="compositionally biased region" description="Polar residues" evidence="1">
    <location>
        <begin position="66"/>
        <end position="79"/>
    </location>
</feature>
<feature type="region of interest" description="Disordered" evidence="1">
    <location>
        <begin position="58"/>
        <end position="85"/>
    </location>
</feature>
<sequence length="85" mass="9489">MKQINTNLPDSLLQALELYTNEQASQSSPDAVIQAALEEFLAQRGYFPQLKKTLRIQPAPRGSGYADTSINHDQVLTRQPSEEES</sequence>
<gene>
    <name evidence="2" type="ORF">M595_0995</name>
</gene>
<comment type="caution">
    <text evidence="2">The sequence shown here is derived from an EMBL/GenBank/DDBJ whole genome shotgun (WGS) entry which is preliminary data.</text>
</comment>
<name>U7QPD3_9CYAN</name>
<proteinExistence type="predicted"/>
<dbReference type="AlphaFoldDB" id="U7QPD3"/>
<evidence type="ECO:0000313" key="2">
    <source>
        <dbReference type="EMBL" id="ERT08950.1"/>
    </source>
</evidence>
<evidence type="ECO:0000256" key="1">
    <source>
        <dbReference type="SAM" id="MobiDB-lite"/>
    </source>
</evidence>
<dbReference type="OrthoDB" id="467675at2"/>
<evidence type="ECO:0000313" key="3">
    <source>
        <dbReference type="Proteomes" id="UP000017127"/>
    </source>
</evidence>
<organism evidence="2 3">
    <name type="scientific">Lyngbya aestuarii BL J</name>
    <dbReference type="NCBI Taxonomy" id="1348334"/>
    <lineage>
        <taxon>Bacteria</taxon>
        <taxon>Bacillati</taxon>
        <taxon>Cyanobacteriota</taxon>
        <taxon>Cyanophyceae</taxon>
        <taxon>Oscillatoriophycideae</taxon>
        <taxon>Oscillatoriales</taxon>
        <taxon>Microcoleaceae</taxon>
        <taxon>Lyngbya</taxon>
    </lineage>
</organism>
<accession>U7QPD3</accession>
<protein>
    <submittedName>
        <fullName evidence="2">Uncharacterized protein</fullName>
    </submittedName>
</protein>
<reference evidence="2 3" key="1">
    <citation type="journal article" date="2013" name="Front. Microbiol.">
        <title>Comparative genomic analyses of the cyanobacterium, Lyngbya aestuarii BL J, a powerful hydrogen producer.</title>
        <authorList>
            <person name="Kothari A."/>
            <person name="Vaughn M."/>
            <person name="Garcia-Pichel F."/>
        </authorList>
    </citation>
    <scope>NUCLEOTIDE SEQUENCE [LARGE SCALE GENOMIC DNA]</scope>
    <source>
        <strain evidence="2 3">BL J</strain>
    </source>
</reference>
<dbReference type="Proteomes" id="UP000017127">
    <property type="component" value="Unassembled WGS sequence"/>
</dbReference>
<dbReference type="EMBL" id="AUZM01000006">
    <property type="protein sequence ID" value="ERT08950.1"/>
    <property type="molecule type" value="Genomic_DNA"/>
</dbReference>